<evidence type="ECO:0000313" key="2">
    <source>
        <dbReference type="EMBL" id="PVD30223.1"/>
    </source>
</evidence>
<proteinExistence type="predicted"/>
<gene>
    <name evidence="2" type="ORF">C0Q70_09485</name>
</gene>
<protein>
    <submittedName>
        <fullName evidence="2">Uncharacterized protein</fullName>
    </submittedName>
</protein>
<keyword evidence="3" id="KW-1185">Reference proteome</keyword>
<dbReference type="EMBL" id="PZQS01000005">
    <property type="protein sequence ID" value="PVD30223.1"/>
    <property type="molecule type" value="Genomic_DNA"/>
</dbReference>
<dbReference type="Proteomes" id="UP000245119">
    <property type="component" value="Linkage Group LG5"/>
</dbReference>
<name>A0A2T7P9Y3_POMCA</name>
<evidence type="ECO:0000313" key="3">
    <source>
        <dbReference type="Proteomes" id="UP000245119"/>
    </source>
</evidence>
<evidence type="ECO:0000256" key="1">
    <source>
        <dbReference type="SAM" id="MobiDB-lite"/>
    </source>
</evidence>
<feature type="region of interest" description="Disordered" evidence="1">
    <location>
        <begin position="79"/>
        <end position="111"/>
    </location>
</feature>
<sequence>MHERWNPILKRDLIDTLDLALGTLSCEARGPRVQLYRNVPSQTYAHKLLRPGHQNQNTFAFCAGGVGMGWRVARGRLAGPRTKTMKQSHTHTSVPKLTPSDAAVSPYNDSL</sequence>
<dbReference type="AlphaFoldDB" id="A0A2T7P9Y3"/>
<comment type="caution">
    <text evidence="2">The sequence shown here is derived from an EMBL/GenBank/DDBJ whole genome shotgun (WGS) entry which is preliminary data.</text>
</comment>
<reference evidence="2 3" key="1">
    <citation type="submission" date="2018-04" db="EMBL/GenBank/DDBJ databases">
        <title>The genome of golden apple snail Pomacea canaliculata provides insight into stress tolerance and invasive adaptation.</title>
        <authorList>
            <person name="Liu C."/>
            <person name="Liu B."/>
            <person name="Ren Y."/>
            <person name="Zhang Y."/>
            <person name="Wang H."/>
            <person name="Li S."/>
            <person name="Jiang F."/>
            <person name="Yin L."/>
            <person name="Zhang G."/>
            <person name="Qian W."/>
            <person name="Fan W."/>
        </authorList>
    </citation>
    <scope>NUCLEOTIDE SEQUENCE [LARGE SCALE GENOMIC DNA]</scope>
    <source>
        <strain evidence="2">SZHN2017</strain>
        <tissue evidence="2">Muscle</tissue>
    </source>
</reference>
<organism evidence="2 3">
    <name type="scientific">Pomacea canaliculata</name>
    <name type="common">Golden apple snail</name>
    <dbReference type="NCBI Taxonomy" id="400727"/>
    <lineage>
        <taxon>Eukaryota</taxon>
        <taxon>Metazoa</taxon>
        <taxon>Spiralia</taxon>
        <taxon>Lophotrochozoa</taxon>
        <taxon>Mollusca</taxon>
        <taxon>Gastropoda</taxon>
        <taxon>Caenogastropoda</taxon>
        <taxon>Architaenioglossa</taxon>
        <taxon>Ampullarioidea</taxon>
        <taxon>Ampullariidae</taxon>
        <taxon>Pomacea</taxon>
    </lineage>
</organism>
<accession>A0A2T7P9Y3</accession>